<organism evidence="3">
    <name type="scientific">Micromonas pusilla (strain CCMP1545)</name>
    <name type="common">Picoplanktonic green alga</name>
    <dbReference type="NCBI Taxonomy" id="564608"/>
    <lineage>
        <taxon>Eukaryota</taxon>
        <taxon>Viridiplantae</taxon>
        <taxon>Chlorophyta</taxon>
        <taxon>Mamiellophyceae</taxon>
        <taxon>Mamiellales</taxon>
        <taxon>Mamiellaceae</taxon>
        <taxon>Micromonas</taxon>
    </lineage>
</organism>
<dbReference type="OrthoDB" id="497754at2759"/>
<dbReference type="RefSeq" id="XP_003064702.1">
    <property type="nucleotide sequence ID" value="XM_003064656.1"/>
</dbReference>
<dbReference type="GeneID" id="9690143"/>
<feature type="region of interest" description="Disordered" evidence="1">
    <location>
        <begin position="118"/>
        <end position="151"/>
    </location>
</feature>
<keyword evidence="3" id="KW-1185">Reference proteome</keyword>
<dbReference type="Gene3D" id="3.40.50.300">
    <property type="entry name" value="P-loop containing nucleotide triphosphate hydrolases"/>
    <property type="match status" value="1"/>
</dbReference>
<dbReference type="Proteomes" id="UP000001876">
    <property type="component" value="Unassembled WGS sequence"/>
</dbReference>
<evidence type="ECO:0000313" key="3">
    <source>
        <dbReference type="Proteomes" id="UP000001876"/>
    </source>
</evidence>
<dbReference type="OMA" id="RAYMISE"/>
<dbReference type="InterPro" id="IPR027417">
    <property type="entry name" value="P-loop_NTPase"/>
</dbReference>
<proteinExistence type="predicted"/>
<gene>
    <name evidence="2" type="ORF">MICPUCDRAFT_67795</name>
</gene>
<feature type="region of interest" description="Disordered" evidence="1">
    <location>
        <begin position="211"/>
        <end position="236"/>
    </location>
</feature>
<accession>C1N9Z9</accession>
<evidence type="ECO:0000256" key="1">
    <source>
        <dbReference type="SAM" id="MobiDB-lite"/>
    </source>
</evidence>
<protein>
    <submittedName>
        <fullName evidence="2">Predicted protein</fullName>
    </submittedName>
</protein>
<dbReference type="EMBL" id="GG663752">
    <property type="protein sequence ID" value="EEH51036.1"/>
    <property type="molecule type" value="Genomic_DNA"/>
</dbReference>
<sequence>MKDVTRLKVMHGETCDVTTSLMLRDPRDQSRSFYDYYVAKHQKGLGQNQKDAPGRTKRIWPDLEGPRAWGESFEEWTSLPNAWNMQTRELLGNKCTASMRQPGWNVDATTGARAKPMFTAGADPNASDDDDAKTNFLSDKMSDNTTTEDDAATTSGCDYLVTGEDYARAAKTVEAFDVVGVVDAFDSFLLRLGASVGISHEKLRYVRSNVKKEDEDNGGDDAGVTSSSTTKTTKTTHPRSMVYDERLYALAKKLANSTPPIPALGAFKAATVGANVGGAPLASPYRWVSAKDARDANVKPATPDAFTDATGGGQAVAYINFDDVVLARAEDAEDAGLKCVKGCNLDAAAAASE</sequence>
<feature type="compositionally biased region" description="Low complexity" evidence="1">
    <location>
        <begin position="225"/>
        <end position="235"/>
    </location>
</feature>
<dbReference type="KEGG" id="mpp:MICPUCDRAFT_67795"/>
<dbReference type="AlphaFoldDB" id="C1N9Z9"/>
<name>C1N9Z9_MICPC</name>
<evidence type="ECO:0000313" key="2">
    <source>
        <dbReference type="EMBL" id="EEH51036.1"/>
    </source>
</evidence>
<reference evidence="2 3" key="1">
    <citation type="journal article" date="2009" name="Science">
        <title>Green evolution and dynamic adaptations revealed by genomes of the marine picoeukaryotes Micromonas.</title>
        <authorList>
            <person name="Worden A.Z."/>
            <person name="Lee J.H."/>
            <person name="Mock T."/>
            <person name="Rouze P."/>
            <person name="Simmons M.P."/>
            <person name="Aerts A.L."/>
            <person name="Allen A.E."/>
            <person name="Cuvelier M.L."/>
            <person name="Derelle E."/>
            <person name="Everett M.V."/>
            <person name="Foulon E."/>
            <person name="Grimwood J."/>
            <person name="Gundlach H."/>
            <person name="Henrissat B."/>
            <person name="Napoli C."/>
            <person name="McDonald S.M."/>
            <person name="Parker M.S."/>
            <person name="Rombauts S."/>
            <person name="Salamov A."/>
            <person name="Von Dassow P."/>
            <person name="Badger J.H."/>
            <person name="Coutinho P.M."/>
            <person name="Demir E."/>
            <person name="Dubchak I."/>
            <person name="Gentemann C."/>
            <person name="Eikrem W."/>
            <person name="Gready J.E."/>
            <person name="John U."/>
            <person name="Lanier W."/>
            <person name="Lindquist E.A."/>
            <person name="Lucas S."/>
            <person name="Mayer K.F."/>
            <person name="Moreau H."/>
            <person name="Not F."/>
            <person name="Otillar R."/>
            <person name="Panaud O."/>
            <person name="Pangilinan J."/>
            <person name="Paulsen I."/>
            <person name="Piegu B."/>
            <person name="Poliakov A."/>
            <person name="Robbens S."/>
            <person name="Schmutz J."/>
            <person name="Toulza E."/>
            <person name="Wyss T."/>
            <person name="Zelensky A."/>
            <person name="Zhou K."/>
            <person name="Armbrust E.V."/>
            <person name="Bhattacharya D."/>
            <person name="Goodenough U.W."/>
            <person name="Van de Peer Y."/>
            <person name="Grigoriev I.V."/>
        </authorList>
    </citation>
    <scope>NUCLEOTIDE SEQUENCE [LARGE SCALE GENOMIC DNA]</scope>
    <source>
        <strain evidence="2 3">CCMP1545</strain>
    </source>
</reference>